<dbReference type="EMBL" id="JACHCB010000006">
    <property type="protein sequence ID" value="MBB6110037.1"/>
    <property type="molecule type" value="Genomic_DNA"/>
</dbReference>
<dbReference type="EMBL" id="JACHCA010000002">
    <property type="protein sequence ID" value="MBB6126745.1"/>
    <property type="molecule type" value="Genomic_DNA"/>
</dbReference>
<evidence type="ECO:0000313" key="5">
    <source>
        <dbReference type="Proteomes" id="UP000548326"/>
    </source>
</evidence>
<proteinExistence type="predicted"/>
<name>A0A1N7BTR9_9SPHI</name>
<evidence type="ECO:0000256" key="1">
    <source>
        <dbReference type="SAM" id="SignalP"/>
    </source>
</evidence>
<feature type="signal peptide" evidence="1">
    <location>
        <begin position="1"/>
        <end position="20"/>
    </location>
</feature>
<dbReference type="Proteomes" id="UP000541583">
    <property type="component" value="Unassembled WGS sequence"/>
</dbReference>
<dbReference type="Proteomes" id="UP000548326">
    <property type="component" value="Unassembled WGS sequence"/>
</dbReference>
<dbReference type="AlphaFoldDB" id="A0A1N7BTR9"/>
<keyword evidence="1" id="KW-0732">Signal</keyword>
<evidence type="ECO:0000313" key="2">
    <source>
        <dbReference type="EMBL" id="MBB6110037.1"/>
    </source>
</evidence>
<evidence type="ECO:0000313" key="3">
    <source>
        <dbReference type="EMBL" id="MBB6126745.1"/>
    </source>
</evidence>
<comment type="caution">
    <text evidence="3">The sequence shown here is derived from an EMBL/GenBank/DDBJ whole genome shotgun (WGS) entry which is preliminary data.</text>
</comment>
<keyword evidence="4" id="KW-1185">Reference proteome</keyword>
<organism evidence="3 5">
    <name type="scientific">Mucilaginibacter lappiensis</name>
    <dbReference type="NCBI Taxonomy" id="354630"/>
    <lineage>
        <taxon>Bacteria</taxon>
        <taxon>Pseudomonadati</taxon>
        <taxon>Bacteroidota</taxon>
        <taxon>Sphingobacteriia</taxon>
        <taxon>Sphingobacteriales</taxon>
        <taxon>Sphingobacteriaceae</taxon>
        <taxon>Mucilaginibacter</taxon>
    </lineage>
</organism>
<dbReference type="RefSeq" id="WP_076374417.1">
    <property type="nucleotide sequence ID" value="NZ_FTMG01000008.1"/>
</dbReference>
<dbReference type="PROSITE" id="PS51257">
    <property type="entry name" value="PROKAR_LIPOPROTEIN"/>
    <property type="match status" value="1"/>
</dbReference>
<reference evidence="4 5" key="1">
    <citation type="submission" date="2020-08" db="EMBL/GenBank/DDBJ databases">
        <title>Genomic Encyclopedia of Type Strains, Phase IV (KMG-V): Genome sequencing to study the core and pangenomes of soil and plant-associated prokaryotes.</title>
        <authorList>
            <person name="Whitman W."/>
        </authorList>
    </citation>
    <scope>NUCLEOTIDE SEQUENCE [LARGE SCALE GENOMIC DNA]</scope>
    <source>
        <strain evidence="2 4">ANJLi2</strain>
        <strain evidence="3 5">MP601</strain>
    </source>
</reference>
<sequence length="65" mass="7350">MKKLIYLLVVSLLISFSSCKKDTNIKPQTAPKETLPIKTQTVVKPSGITYDYQKAILTKRTITNH</sequence>
<accession>A0A1N7BTR9</accession>
<evidence type="ECO:0000313" key="4">
    <source>
        <dbReference type="Proteomes" id="UP000541583"/>
    </source>
</evidence>
<gene>
    <name evidence="3" type="ORF">HDF22_000850</name>
    <name evidence="2" type="ORF">HDF23_002793</name>
</gene>
<feature type="chain" id="PRO_5044563128" evidence="1">
    <location>
        <begin position="21"/>
        <end position="65"/>
    </location>
</feature>
<protein>
    <submittedName>
        <fullName evidence="3">Uncharacterized protein</fullName>
    </submittedName>
</protein>